<dbReference type="Gene3D" id="3.30.70.330">
    <property type="match status" value="1"/>
</dbReference>
<keyword evidence="2" id="KW-1185">Reference proteome</keyword>
<dbReference type="GO" id="GO:0003676">
    <property type="term" value="F:nucleic acid binding"/>
    <property type="evidence" value="ECO:0007669"/>
    <property type="project" value="InterPro"/>
</dbReference>
<reference evidence="1 2" key="1">
    <citation type="journal article" date="2020" name="ISME J.">
        <title>Uncovering the hidden diversity of litter-decomposition mechanisms in mushroom-forming fungi.</title>
        <authorList>
            <person name="Floudas D."/>
            <person name="Bentzer J."/>
            <person name="Ahren D."/>
            <person name="Johansson T."/>
            <person name="Persson P."/>
            <person name="Tunlid A."/>
        </authorList>
    </citation>
    <scope>NUCLEOTIDE SEQUENCE [LARGE SCALE GENOMIC DNA]</scope>
    <source>
        <strain evidence="1 2">CBS 291.85</strain>
    </source>
</reference>
<name>A0A8H5CJS3_9AGAR</name>
<dbReference type="AlphaFoldDB" id="A0A8H5CJS3"/>
<accession>A0A8H5CJS3</accession>
<comment type="caution">
    <text evidence="1">The sequence shown here is derived from an EMBL/GenBank/DDBJ whole genome shotgun (WGS) entry which is preliminary data.</text>
</comment>
<protein>
    <recommendedName>
        <fullName evidence="3">RRM domain-containing protein</fullName>
    </recommendedName>
</protein>
<dbReference type="SUPFAM" id="SSF54928">
    <property type="entry name" value="RNA-binding domain, RBD"/>
    <property type="match status" value="1"/>
</dbReference>
<dbReference type="InterPro" id="IPR012677">
    <property type="entry name" value="Nucleotide-bd_a/b_plait_sf"/>
</dbReference>
<organism evidence="1 2">
    <name type="scientific">Tetrapyrgos nigripes</name>
    <dbReference type="NCBI Taxonomy" id="182062"/>
    <lineage>
        <taxon>Eukaryota</taxon>
        <taxon>Fungi</taxon>
        <taxon>Dikarya</taxon>
        <taxon>Basidiomycota</taxon>
        <taxon>Agaricomycotina</taxon>
        <taxon>Agaricomycetes</taxon>
        <taxon>Agaricomycetidae</taxon>
        <taxon>Agaricales</taxon>
        <taxon>Marasmiineae</taxon>
        <taxon>Marasmiaceae</taxon>
        <taxon>Tetrapyrgos</taxon>
    </lineage>
</organism>
<dbReference type="OrthoDB" id="3026661at2759"/>
<sequence length="516" mass="58709">MLRSPSPSLLSTTTRFLLRRHNSHLAVVRQHGPLRSILVRNLPRKNIDPKTGRSMQERLFALKGMGRPIESTRIFRGRKGNLENDTDTYAIIHFLSPDSAKRVVALGANGRAKPQWLKKEEKEKGKEESVGGDGLYLNGRRLSFKLIPSHRLPVEVVAAVGLKSAVRRIIIFMDGGKGLAWTSQEKEKGRDISIEGLQKELALERFGELDSVYFDSEKCALMRFTHLMSATKALRTLRQEGWRVNYSNSASPRSIRPVDEPHCLRLAPVDSPLPKALRDLESRMDLDQNPWQDILRAHVYNGRLFLHFLKPAHAKAFYDTYEGPLRKSWDPQQTPPFGFQIHAVHLGASRVLCIDGFTNPGITFDQLHRDFSKLGEIYYVFADWQRACARVVFTNYTTALKAIEDIYENPEKYGIYVGARFTFGDISNLKRYSHLRPLKVMPPAVKLPRQVGEATETQALYDVLQSSAAENLVKLDEDDWLDAEGENVEYGINTRNVVWVEQRDDNGGCRFDVHAQ</sequence>
<dbReference type="InterPro" id="IPR035979">
    <property type="entry name" value="RBD_domain_sf"/>
</dbReference>
<gene>
    <name evidence="1" type="ORF">D9758_011168</name>
</gene>
<dbReference type="Proteomes" id="UP000559256">
    <property type="component" value="Unassembled WGS sequence"/>
</dbReference>
<proteinExistence type="predicted"/>
<evidence type="ECO:0000313" key="2">
    <source>
        <dbReference type="Proteomes" id="UP000559256"/>
    </source>
</evidence>
<evidence type="ECO:0008006" key="3">
    <source>
        <dbReference type="Google" id="ProtNLM"/>
    </source>
</evidence>
<dbReference type="CDD" id="cd00590">
    <property type="entry name" value="RRM_SF"/>
    <property type="match status" value="1"/>
</dbReference>
<evidence type="ECO:0000313" key="1">
    <source>
        <dbReference type="EMBL" id="KAF5343040.1"/>
    </source>
</evidence>
<dbReference type="EMBL" id="JAACJM010000150">
    <property type="protein sequence ID" value="KAF5343040.1"/>
    <property type="molecule type" value="Genomic_DNA"/>
</dbReference>